<name>A0ACC0GUQ7_9ERIC</name>
<gene>
    <name evidence="1" type="ORF">LOK49_LG08G00417</name>
</gene>
<proteinExistence type="predicted"/>
<keyword evidence="2" id="KW-1185">Reference proteome</keyword>
<comment type="caution">
    <text evidence="1">The sequence shown here is derived from an EMBL/GenBank/DDBJ whole genome shotgun (WGS) entry which is preliminary data.</text>
</comment>
<evidence type="ECO:0000313" key="1">
    <source>
        <dbReference type="EMBL" id="KAI8004258.1"/>
    </source>
</evidence>
<protein>
    <submittedName>
        <fullName evidence="1">Uncharacterized protein</fullName>
    </submittedName>
</protein>
<dbReference type="EMBL" id="CM045766">
    <property type="protein sequence ID" value="KAI8004258.1"/>
    <property type="molecule type" value="Genomic_DNA"/>
</dbReference>
<reference evidence="1 2" key="1">
    <citation type="journal article" date="2022" name="Plant J.">
        <title>Chromosome-level genome of Camellia lanceoleosa provides a valuable resource for understanding genome evolution and self-incompatibility.</title>
        <authorList>
            <person name="Gong W."/>
            <person name="Xiao S."/>
            <person name="Wang L."/>
            <person name="Liao Z."/>
            <person name="Chang Y."/>
            <person name="Mo W."/>
            <person name="Hu G."/>
            <person name="Li W."/>
            <person name="Zhao G."/>
            <person name="Zhu H."/>
            <person name="Hu X."/>
            <person name="Ji K."/>
            <person name="Xiang X."/>
            <person name="Song Q."/>
            <person name="Yuan D."/>
            <person name="Jin S."/>
            <person name="Zhang L."/>
        </authorList>
    </citation>
    <scope>NUCLEOTIDE SEQUENCE [LARGE SCALE GENOMIC DNA]</scope>
    <source>
        <strain evidence="1">SQ_2022a</strain>
    </source>
</reference>
<accession>A0ACC0GUQ7</accession>
<organism evidence="1 2">
    <name type="scientific">Camellia lanceoleosa</name>
    <dbReference type="NCBI Taxonomy" id="1840588"/>
    <lineage>
        <taxon>Eukaryota</taxon>
        <taxon>Viridiplantae</taxon>
        <taxon>Streptophyta</taxon>
        <taxon>Embryophyta</taxon>
        <taxon>Tracheophyta</taxon>
        <taxon>Spermatophyta</taxon>
        <taxon>Magnoliopsida</taxon>
        <taxon>eudicotyledons</taxon>
        <taxon>Gunneridae</taxon>
        <taxon>Pentapetalae</taxon>
        <taxon>asterids</taxon>
        <taxon>Ericales</taxon>
        <taxon>Theaceae</taxon>
        <taxon>Camellia</taxon>
    </lineage>
</organism>
<sequence>MVSKGTLYSSSGGGKGGSSSGGGDGGNIRDNCGGHGRDSRGWSHCGLNNCKCEKCWDLIAKLLVRDLLPSPPTISNLLHKHLNTHKSNSQLSPHISPTNEWQSLRCFFWAVLTIITPMLIRLSESAKPTLHFNGERREGTNAGIQRLLPRRALVVPAVPPQALAPPPSPAPAPAPVPAPSPMSKQRYRIKKLMEQ</sequence>
<evidence type="ECO:0000313" key="2">
    <source>
        <dbReference type="Proteomes" id="UP001060215"/>
    </source>
</evidence>
<dbReference type="Proteomes" id="UP001060215">
    <property type="component" value="Chromosome 9"/>
</dbReference>